<sequence length="184" mass="21119">MTFTSMTFTTINTLFFIGLALLLCYMFYIIYKSKKQYNFGELIGTFNGVNAYSNQEGILNSDETNYYNGIYTGIKWQCVEYARRYLIVRHGITFSDINNAHEIPRAKFTKLNGNSVIMNNELLVGSLIIWPQNYKINGYEGHVAIVSSISAKGIRVAEQNYNDNEFNRFISFTDLKNVIFLSVS</sequence>
<dbReference type="Gene3D" id="3.90.1720.10">
    <property type="entry name" value="endopeptidase domain like (from Nostoc punctiforme)"/>
    <property type="match status" value="1"/>
</dbReference>
<name>A0A6C0IID5_9ZZZZ</name>
<dbReference type="SUPFAM" id="SSF54001">
    <property type="entry name" value="Cysteine proteinases"/>
    <property type="match status" value="1"/>
</dbReference>
<keyword evidence="1" id="KW-1133">Transmembrane helix</keyword>
<dbReference type="PANTHER" id="PTHR30094">
    <property type="entry name" value="BIFUNCTIONAL GLUTATHIONYLSPERMIDINE SYNTHETASE/AMIDASE-RELATED"/>
    <property type="match status" value="1"/>
</dbReference>
<accession>A0A6C0IID5</accession>
<organism evidence="3">
    <name type="scientific">viral metagenome</name>
    <dbReference type="NCBI Taxonomy" id="1070528"/>
    <lineage>
        <taxon>unclassified sequences</taxon>
        <taxon>metagenomes</taxon>
        <taxon>organismal metagenomes</taxon>
    </lineage>
</organism>
<dbReference type="PANTHER" id="PTHR30094:SF0">
    <property type="entry name" value="BIFUNCTIONAL GLUTATHIONYLSPERMIDINE SYNTHETASE_AMIDASE-RELATED"/>
    <property type="match status" value="1"/>
</dbReference>
<evidence type="ECO:0000256" key="1">
    <source>
        <dbReference type="SAM" id="Phobius"/>
    </source>
</evidence>
<reference evidence="3" key="1">
    <citation type="journal article" date="2020" name="Nature">
        <title>Giant virus diversity and host interactions through global metagenomics.</title>
        <authorList>
            <person name="Schulz F."/>
            <person name="Roux S."/>
            <person name="Paez-Espino D."/>
            <person name="Jungbluth S."/>
            <person name="Walsh D.A."/>
            <person name="Denef V.J."/>
            <person name="McMahon K.D."/>
            <person name="Konstantinidis K.T."/>
            <person name="Eloe-Fadrosh E.A."/>
            <person name="Kyrpides N.C."/>
            <person name="Woyke T."/>
        </authorList>
    </citation>
    <scope>NUCLEOTIDE SEQUENCE</scope>
    <source>
        <strain evidence="3">GVMAG-M-3300023184-86</strain>
    </source>
</reference>
<feature type="domain" description="Peptidase C51" evidence="2">
    <location>
        <begin position="53"/>
        <end position="182"/>
    </location>
</feature>
<evidence type="ECO:0000259" key="2">
    <source>
        <dbReference type="PROSITE" id="PS50911"/>
    </source>
</evidence>
<dbReference type="Pfam" id="PF05257">
    <property type="entry name" value="CHAP"/>
    <property type="match status" value="1"/>
</dbReference>
<dbReference type="InterPro" id="IPR051705">
    <property type="entry name" value="Gsp_Synthetase/Amidase"/>
</dbReference>
<dbReference type="PROSITE" id="PS50911">
    <property type="entry name" value="CHAP"/>
    <property type="match status" value="1"/>
</dbReference>
<dbReference type="InterPro" id="IPR038765">
    <property type="entry name" value="Papain-like_cys_pep_sf"/>
</dbReference>
<keyword evidence="1" id="KW-0472">Membrane</keyword>
<dbReference type="GO" id="GO:0016874">
    <property type="term" value="F:ligase activity"/>
    <property type="evidence" value="ECO:0007669"/>
    <property type="project" value="TreeGrafter"/>
</dbReference>
<feature type="transmembrane region" description="Helical" evidence="1">
    <location>
        <begin position="6"/>
        <end position="31"/>
    </location>
</feature>
<evidence type="ECO:0000313" key="3">
    <source>
        <dbReference type="EMBL" id="QHT91687.1"/>
    </source>
</evidence>
<dbReference type="AlphaFoldDB" id="A0A6C0IID5"/>
<proteinExistence type="predicted"/>
<dbReference type="EMBL" id="MN740167">
    <property type="protein sequence ID" value="QHT91687.1"/>
    <property type="molecule type" value="Genomic_DNA"/>
</dbReference>
<keyword evidence="1" id="KW-0812">Transmembrane</keyword>
<dbReference type="InterPro" id="IPR007921">
    <property type="entry name" value="CHAP_dom"/>
</dbReference>
<protein>
    <recommendedName>
        <fullName evidence="2">Peptidase C51 domain-containing protein</fullName>
    </recommendedName>
</protein>